<dbReference type="EC" id="3.2.1.28" evidence="3"/>
<organism evidence="3">
    <name type="scientific">bioreactor metagenome</name>
    <dbReference type="NCBI Taxonomy" id="1076179"/>
    <lineage>
        <taxon>unclassified sequences</taxon>
        <taxon>metagenomes</taxon>
        <taxon>ecological metagenomes</taxon>
    </lineage>
</organism>
<dbReference type="Gene3D" id="1.50.10.10">
    <property type="match status" value="1"/>
</dbReference>
<feature type="domain" description="GH15-like" evidence="1">
    <location>
        <begin position="224"/>
        <end position="581"/>
    </location>
</feature>
<dbReference type="PANTHER" id="PTHR31616">
    <property type="entry name" value="TREHALASE"/>
    <property type="match status" value="1"/>
</dbReference>
<protein>
    <submittedName>
        <fullName evidence="3">Trehalase</fullName>
        <ecNumber evidence="3">3.2.1.28</ecNumber>
    </submittedName>
</protein>
<dbReference type="InterPro" id="IPR008928">
    <property type="entry name" value="6-hairpin_glycosidase_sf"/>
</dbReference>
<keyword evidence="3" id="KW-0378">Hydrolase</keyword>
<dbReference type="AlphaFoldDB" id="A0A644ZKN8"/>
<evidence type="ECO:0000259" key="2">
    <source>
        <dbReference type="Pfam" id="PF19291"/>
    </source>
</evidence>
<sequence>MTQPRLEDYALLADRRTGPLVSREGSVDWLCLPRFADEAVFAALLGDHGNGHWSVRPVDGTVVDRSYVPETFILRTRWRTPTGEAVCTDFMAEHDDRTDLVRMVECTGGHVDIELDLVMRFDYGSSVPWVHRLAGDAGERLVAVSGPNGLVLDGPLPHSVDRHHAGRYPLRAGERECWTLTWFPSYRPVPARLDPDAELALTATRWQDWSRAIALEGCRPEVRRSLLVLRALTDRDTGGIAAAPTTSLPEDLGGVRNWDYRYCWLRDSALTIQAMATHGAAHHEWRDWLLRAIAGDDRHLRIMYGLAGEHLGPEQELEHLPGYAGSRPVRIGNGAAAQYQADVVGEVMMALDRLRRVGIPEDHFSWSLQRHLLRYAAAHVDRPDQGIWEIRGEPQSFTHSRVMMWAAFDRGVRAVEDFGLHGPVEHWRALRDRLRAEVEEHGYRADLGTFTQHYATTEVDAALLVLPQCGFVAWDDPRMLRTVARIEAELRDSCGLVRRYRTRTGVDGLPGDEGSFLICSFWLVNQYAHTGRLAEADALFETLVSYAGDLGLLSEEYDETAGRLAGNYPQAFSHLGLVQAADGILRARGGPGGCDEL</sequence>
<name>A0A644ZKN8_9ZZZZ</name>
<dbReference type="GO" id="GO:0004555">
    <property type="term" value="F:alpha,alpha-trehalase activity"/>
    <property type="evidence" value="ECO:0007669"/>
    <property type="project" value="UniProtKB-EC"/>
</dbReference>
<dbReference type="PANTHER" id="PTHR31616:SF0">
    <property type="entry name" value="GLUCAN 1,4-ALPHA-GLUCOSIDASE"/>
    <property type="match status" value="1"/>
</dbReference>
<dbReference type="Pfam" id="PF19291">
    <property type="entry name" value="TREH_N"/>
    <property type="match status" value="1"/>
</dbReference>
<evidence type="ECO:0000313" key="3">
    <source>
        <dbReference type="EMBL" id="MPM41297.1"/>
    </source>
</evidence>
<comment type="caution">
    <text evidence="3">The sequence shown here is derived from an EMBL/GenBank/DDBJ whole genome shotgun (WGS) entry which is preliminary data.</text>
</comment>
<proteinExistence type="predicted"/>
<dbReference type="GO" id="GO:0005975">
    <property type="term" value="P:carbohydrate metabolic process"/>
    <property type="evidence" value="ECO:0007669"/>
    <property type="project" value="InterPro"/>
</dbReference>
<dbReference type="Pfam" id="PF00723">
    <property type="entry name" value="Glyco_hydro_15"/>
    <property type="match status" value="1"/>
</dbReference>
<gene>
    <name evidence="3" type="ORF">SDC9_87947</name>
</gene>
<feature type="domain" description="Trehalase-like N-terminal" evidence="2">
    <location>
        <begin position="4"/>
        <end position="126"/>
    </location>
</feature>
<evidence type="ECO:0000259" key="1">
    <source>
        <dbReference type="Pfam" id="PF00723"/>
    </source>
</evidence>
<keyword evidence="3" id="KW-0326">Glycosidase</keyword>
<accession>A0A644ZKN8</accession>
<dbReference type="InterPro" id="IPR012341">
    <property type="entry name" value="6hp_glycosidase-like_sf"/>
</dbReference>
<dbReference type="SUPFAM" id="SSF48208">
    <property type="entry name" value="Six-hairpin glycosidases"/>
    <property type="match status" value="1"/>
</dbReference>
<dbReference type="InterPro" id="IPR011613">
    <property type="entry name" value="GH15-like"/>
</dbReference>
<dbReference type="EMBL" id="VSSQ01009319">
    <property type="protein sequence ID" value="MPM41297.1"/>
    <property type="molecule type" value="Genomic_DNA"/>
</dbReference>
<dbReference type="InterPro" id="IPR045582">
    <property type="entry name" value="Trehalase-like_N"/>
</dbReference>
<reference evidence="3" key="1">
    <citation type="submission" date="2019-08" db="EMBL/GenBank/DDBJ databases">
        <authorList>
            <person name="Kucharzyk K."/>
            <person name="Murdoch R.W."/>
            <person name="Higgins S."/>
            <person name="Loffler F."/>
        </authorList>
    </citation>
    <scope>NUCLEOTIDE SEQUENCE</scope>
</reference>